<gene>
    <name evidence="2" type="ORF">ElyMa_007045100</name>
</gene>
<sequence>MNKTRGVRLTTKNRGHPKSGPSGRETTLSRLKYLECRPWNKNQSDEMLPKKADISEKDNISKEEIKQRMNKAIGPYADLFTLVTTLKTQWYGHFTHSPGLVKIIIQCSVQGNGSERRPGKSWKDSIT</sequence>
<feature type="region of interest" description="Disordered" evidence="1">
    <location>
        <begin position="1"/>
        <end position="27"/>
    </location>
</feature>
<dbReference type="AlphaFoldDB" id="A0AAV4JTN7"/>
<dbReference type="Proteomes" id="UP000762676">
    <property type="component" value="Unassembled WGS sequence"/>
</dbReference>
<comment type="caution">
    <text evidence="2">The sequence shown here is derived from an EMBL/GenBank/DDBJ whole genome shotgun (WGS) entry which is preliminary data.</text>
</comment>
<reference evidence="2 3" key="1">
    <citation type="journal article" date="2021" name="Elife">
        <title>Chloroplast acquisition without the gene transfer in kleptoplastic sea slugs, Plakobranchus ocellatus.</title>
        <authorList>
            <person name="Maeda T."/>
            <person name="Takahashi S."/>
            <person name="Yoshida T."/>
            <person name="Shimamura S."/>
            <person name="Takaki Y."/>
            <person name="Nagai Y."/>
            <person name="Toyoda A."/>
            <person name="Suzuki Y."/>
            <person name="Arimoto A."/>
            <person name="Ishii H."/>
            <person name="Satoh N."/>
            <person name="Nishiyama T."/>
            <person name="Hasebe M."/>
            <person name="Maruyama T."/>
            <person name="Minagawa J."/>
            <person name="Obokata J."/>
            <person name="Shigenobu S."/>
        </authorList>
    </citation>
    <scope>NUCLEOTIDE SEQUENCE [LARGE SCALE GENOMIC DNA]</scope>
</reference>
<proteinExistence type="predicted"/>
<protein>
    <submittedName>
        <fullName evidence="2">Uncharacterized protein</fullName>
    </submittedName>
</protein>
<evidence type="ECO:0000313" key="3">
    <source>
        <dbReference type="Proteomes" id="UP000762676"/>
    </source>
</evidence>
<evidence type="ECO:0000256" key="1">
    <source>
        <dbReference type="SAM" id="MobiDB-lite"/>
    </source>
</evidence>
<accession>A0AAV4JTN7</accession>
<dbReference type="EMBL" id="BMAT01014090">
    <property type="protein sequence ID" value="GFS26144.1"/>
    <property type="molecule type" value="Genomic_DNA"/>
</dbReference>
<organism evidence="2 3">
    <name type="scientific">Elysia marginata</name>
    <dbReference type="NCBI Taxonomy" id="1093978"/>
    <lineage>
        <taxon>Eukaryota</taxon>
        <taxon>Metazoa</taxon>
        <taxon>Spiralia</taxon>
        <taxon>Lophotrochozoa</taxon>
        <taxon>Mollusca</taxon>
        <taxon>Gastropoda</taxon>
        <taxon>Heterobranchia</taxon>
        <taxon>Euthyneura</taxon>
        <taxon>Panpulmonata</taxon>
        <taxon>Sacoglossa</taxon>
        <taxon>Placobranchoidea</taxon>
        <taxon>Plakobranchidae</taxon>
        <taxon>Elysia</taxon>
    </lineage>
</organism>
<evidence type="ECO:0000313" key="2">
    <source>
        <dbReference type="EMBL" id="GFS26144.1"/>
    </source>
</evidence>
<name>A0AAV4JTN7_9GAST</name>
<keyword evidence="3" id="KW-1185">Reference proteome</keyword>